<feature type="chain" id="PRO_5019761759" evidence="1">
    <location>
        <begin position="21"/>
        <end position="163"/>
    </location>
</feature>
<name>A0A494WCV3_9SPHN</name>
<dbReference type="Proteomes" id="UP000279959">
    <property type="component" value="Chromosome"/>
</dbReference>
<dbReference type="InterPro" id="IPR028994">
    <property type="entry name" value="Integrin_alpha_N"/>
</dbReference>
<keyword evidence="1" id="KW-0732">Signal</keyword>
<dbReference type="AlphaFoldDB" id="A0A494WCV3"/>
<dbReference type="EMBL" id="AP018664">
    <property type="protein sequence ID" value="BBD98670.1"/>
    <property type="molecule type" value="Genomic_DNA"/>
</dbReference>
<sequence length="163" mass="17459">MRVSFLGLAILLGASAPALAAPPPPPPPAEQAAIFKAAGFKPHGRQWRSGNCEPPEASYEPGAIATYRDLNGDGRPEAVVTEGGGMCYGNTGQNFWLLSKQADGAWKLMTEALGIPEFRPTKGAGGYPDLLVGSPGFCFPVLRWNGRAYARHRFEYEGKPCRP</sequence>
<dbReference type="SUPFAM" id="SSF69318">
    <property type="entry name" value="Integrin alpha N-terminal domain"/>
    <property type="match status" value="1"/>
</dbReference>
<feature type="signal peptide" evidence="1">
    <location>
        <begin position="1"/>
        <end position="20"/>
    </location>
</feature>
<dbReference type="RefSeq" id="WP_066700492.1">
    <property type="nucleotide sequence ID" value="NZ_AP018664.1"/>
</dbReference>
<evidence type="ECO:0000256" key="1">
    <source>
        <dbReference type="SAM" id="SignalP"/>
    </source>
</evidence>
<evidence type="ECO:0000313" key="2">
    <source>
        <dbReference type="EMBL" id="BBD98670.1"/>
    </source>
</evidence>
<gene>
    <name evidence="2" type="ORF">SAMIE_1021710</name>
</gene>
<protein>
    <submittedName>
        <fullName evidence="2">Uncharacterized protein</fullName>
    </submittedName>
</protein>
<organism evidence="2 3">
    <name type="scientific">Sphingobium amiense</name>
    <dbReference type="NCBI Taxonomy" id="135719"/>
    <lineage>
        <taxon>Bacteria</taxon>
        <taxon>Pseudomonadati</taxon>
        <taxon>Pseudomonadota</taxon>
        <taxon>Alphaproteobacteria</taxon>
        <taxon>Sphingomonadales</taxon>
        <taxon>Sphingomonadaceae</taxon>
        <taxon>Sphingobium</taxon>
    </lineage>
</organism>
<dbReference type="KEGG" id="sami:SAMIE_1021710"/>
<proteinExistence type="predicted"/>
<reference evidence="2 3" key="1">
    <citation type="submission" date="2018-05" db="EMBL/GenBank/DDBJ databases">
        <title>Complete Genome Sequence of the Nonylphenol-Degrading Bacterium Sphingobium amiense DSM 16289T.</title>
        <authorList>
            <person name="Ootsuka M."/>
            <person name="Nishizawa T."/>
            <person name="Ohta H."/>
        </authorList>
    </citation>
    <scope>NUCLEOTIDE SEQUENCE [LARGE SCALE GENOMIC DNA]</scope>
    <source>
        <strain evidence="2 3">DSM 16289</strain>
    </source>
</reference>
<evidence type="ECO:0000313" key="3">
    <source>
        <dbReference type="Proteomes" id="UP000279959"/>
    </source>
</evidence>
<keyword evidence="3" id="KW-1185">Reference proteome</keyword>
<accession>A0A494WCV3</accession>